<dbReference type="SUPFAM" id="SSF52540">
    <property type="entry name" value="P-loop containing nucleoside triphosphate hydrolases"/>
    <property type="match status" value="1"/>
</dbReference>
<name>A0A9P8URQ7_9PEZI</name>
<dbReference type="GeneID" id="70128404"/>
<dbReference type="Proteomes" id="UP000758603">
    <property type="component" value="Unassembled WGS sequence"/>
</dbReference>
<dbReference type="Pfam" id="PF00004">
    <property type="entry name" value="AAA"/>
    <property type="match status" value="1"/>
</dbReference>
<keyword evidence="3" id="KW-0378">Hydrolase</keyword>
<evidence type="ECO:0000313" key="4">
    <source>
        <dbReference type="Proteomes" id="UP000758603"/>
    </source>
</evidence>
<gene>
    <name evidence="3" type="ORF">BKA67DRAFT_532329</name>
</gene>
<evidence type="ECO:0000256" key="1">
    <source>
        <dbReference type="SAM" id="MobiDB-lite"/>
    </source>
</evidence>
<dbReference type="InterPro" id="IPR054289">
    <property type="entry name" value="DUF7025"/>
</dbReference>
<dbReference type="InterPro" id="IPR003593">
    <property type="entry name" value="AAA+_ATPase"/>
</dbReference>
<dbReference type="GO" id="GO:0005524">
    <property type="term" value="F:ATP binding"/>
    <property type="evidence" value="ECO:0007669"/>
    <property type="project" value="InterPro"/>
</dbReference>
<dbReference type="InterPro" id="IPR003959">
    <property type="entry name" value="ATPase_AAA_core"/>
</dbReference>
<dbReference type="PANTHER" id="PTHR46411">
    <property type="entry name" value="FAMILY ATPASE, PUTATIVE-RELATED"/>
    <property type="match status" value="1"/>
</dbReference>
<dbReference type="AlphaFoldDB" id="A0A9P8URQ7"/>
<accession>A0A9P8URQ7</accession>
<dbReference type="GO" id="GO:0016887">
    <property type="term" value="F:ATP hydrolysis activity"/>
    <property type="evidence" value="ECO:0007669"/>
    <property type="project" value="InterPro"/>
</dbReference>
<feature type="compositionally biased region" description="Acidic residues" evidence="1">
    <location>
        <begin position="800"/>
        <end position="814"/>
    </location>
</feature>
<protein>
    <submittedName>
        <fullName evidence="3">P-loop containing nucleoside triphosphate hydrolase protein</fullName>
    </submittedName>
</protein>
<dbReference type="PANTHER" id="PTHR46411:SF2">
    <property type="entry name" value="AAA+ ATPASE DOMAIN-CONTAINING PROTEIN"/>
    <property type="match status" value="1"/>
</dbReference>
<evidence type="ECO:0000313" key="3">
    <source>
        <dbReference type="EMBL" id="KAH6657101.1"/>
    </source>
</evidence>
<feature type="region of interest" description="Disordered" evidence="1">
    <location>
        <begin position="800"/>
        <end position="827"/>
    </location>
</feature>
<dbReference type="CDD" id="cd19481">
    <property type="entry name" value="RecA-like_protease"/>
    <property type="match status" value="1"/>
</dbReference>
<dbReference type="SMART" id="SM00382">
    <property type="entry name" value="AAA"/>
    <property type="match status" value="1"/>
</dbReference>
<feature type="domain" description="AAA+ ATPase" evidence="2">
    <location>
        <begin position="570"/>
        <end position="697"/>
    </location>
</feature>
<reference evidence="3" key="1">
    <citation type="journal article" date="2021" name="Nat. Commun.">
        <title>Genetic determinants of endophytism in the Arabidopsis root mycobiome.</title>
        <authorList>
            <person name="Mesny F."/>
            <person name="Miyauchi S."/>
            <person name="Thiergart T."/>
            <person name="Pickel B."/>
            <person name="Atanasova L."/>
            <person name="Karlsson M."/>
            <person name="Huettel B."/>
            <person name="Barry K.W."/>
            <person name="Haridas S."/>
            <person name="Chen C."/>
            <person name="Bauer D."/>
            <person name="Andreopoulos W."/>
            <person name="Pangilinan J."/>
            <person name="LaButti K."/>
            <person name="Riley R."/>
            <person name="Lipzen A."/>
            <person name="Clum A."/>
            <person name="Drula E."/>
            <person name="Henrissat B."/>
            <person name="Kohler A."/>
            <person name="Grigoriev I.V."/>
            <person name="Martin F.M."/>
            <person name="Hacquard S."/>
        </authorList>
    </citation>
    <scope>NUCLEOTIDE SEQUENCE</scope>
    <source>
        <strain evidence="3">MPI-SDFR-AT-0073</strain>
    </source>
</reference>
<evidence type="ECO:0000259" key="2">
    <source>
        <dbReference type="SMART" id="SM00382"/>
    </source>
</evidence>
<dbReference type="OrthoDB" id="10042665at2759"/>
<organism evidence="3 4">
    <name type="scientific">Truncatella angustata</name>
    <dbReference type="NCBI Taxonomy" id="152316"/>
    <lineage>
        <taxon>Eukaryota</taxon>
        <taxon>Fungi</taxon>
        <taxon>Dikarya</taxon>
        <taxon>Ascomycota</taxon>
        <taxon>Pezizomycotina</taxon>
        <taxon>Sordariomycetes</taxon>
        <taxon>Xylariomycetidae</taxon>
        <taxon>Amphisphaeriales</taxon>
        <taxon>Sporocadaceae</taxon>
        <taxon>Truncatella</taxon>
    </lineage>
</organism>
<feature type="region of interest" description="Disordered" evidence="1">
    <location>
        <begin position="1"/>
        <end position="28"/>
    </location>
</feature>
<keyword evidence="4" id="KW-1185">Reference proteome</keyword>
<dbReference type="InterPro" id="IPR056599">
    <property type="entry name" value="AAA_lid_fung"/>
</dbReference>
<proteinExistence type="predicted"/>
<feature type="compositionally biased region" description="Polar residues" evidence="1">
    <location>
        <begin position="818"/>
        <end position="827"/>
    </location>
</feature>
<dbReference type="Pfam" id="PF22942">
    <property type="entry name" value="DUF7025"/>
    <property type="match status" value="1"/>
</dbReference>
<dbReference type="RefSeq" id="XP_045961335.1">
    <property type="nucleotide sequence ID" value="XM_046099512.1"/>
</dbReference>
<sequence>MDDDSRSSGSFEEIGPRAYNRLGADDYKPIEEKTKDQLKSLVAKSTSDGAKAIVANNDALDVVYTLQYKERYGGRVTELCRSTDPIDIRDVTEKPQEGITDINGRSILEIITSVSTTFVDNNRSGNPQPMYMAPPGYEDDFDYNYPPPPMPSQMYKREENDDIKIKNVEETVMVINSAPLINALQAVVDYYPGLSFSGDSVKISAPYHVLVHHRHALASFKVRQPETHDQEYSFTTARHIDVLLRFLERTLGKDLRDEEQRNNHVAGPKTIFKNLWMLFKPGDVVYARLDGRYCPFVISRCFDGTPKTNCDDRPSDYKLDVWNLSILSKSIRRLMYTFSIAPFAGEDSINNMKLVPARFLKESHEIARENIKLGKIAWELAMEPSYMSYDGDLSKRGPNQNWIDTQMSTGHFTGRVIVDCEGFYRFSGGANHQPPRMGRPRHQVVPPKDPLPYFKQRCGCIKCSRDESQNKLHRFAKLEDLRPGVSPAPENDLCYLVLSKIVSGFILSERRWAHFHIKHLGEVKHDREAFKYLVLDEEIKLTVKALIGKFSSDNGQVTPWPSDFVKNKGQGRIFLLHGSPGVGKTATAESIAELARRPLLALTSGDLSTNSLHVEKNLEYFLQLGERFGAMVLLDEADVYLESRRAKDIARNGLVSIFLRALEYYRGVLFLTTNRVQTFDSAFTSRIHVALHYKTLTDADREKIWLNSFERLERDSGGKVHVSVATREYAYESEDVQSLRLNGREIRNALQTTVALAETEALEDDASIVTVSEKHLRAVVKMSRGFKNFLHRRRVRNNDELDEDDEDDDIEEEDVYSRASTPNAIYD</sequence>
<dbReference type="Gene3D" id="3.40.50.300">
    <property type="entry name" value="P-loop containing nucleotide triphosphate hydrolases"/>
    <property type="match status" value="1"/>
</dbReference>
<dbReference type="Pfam" id="PF23232">
    <property type="entry name" value="AAA_lid_13"/>
    <property type="match status" value="1"/>
</dbReference>
<comment type="caution">
    <text evidence="3">The sequence shown here is derived from an EMBL/GenBank/DDBJ whole genome shotgun (WGS) entry which is preliminary data.</text>
</comment>
<dbReference type="InterPro" id="IPR027417">
    <property type="entry name" value="P-loop_NTPase"/>
</dbReference>
<dbReference type="EMBL" id="JAGPXC010000002">
    <property type="protein sequence ID" value="KAH6657101.1"/>
    <property type="molecule type" value="Genomic_DNA"/>
</dbReference>